<name>A0A0R2EWA6_9LACO</name>
<gene>
    <name evidence="2" type="ORF">FD14_GL001555</name>
</gene>
<dbReference type="PATRIC" id="fig|1423804.4.peg.1681"/>
<organism evidence="2 3">
    <name type="scientific">Secundilactobacillus similis DSM 23365 = JCM 2765</name>
    <dbReference type="NCBI Taxonomy" id="1423804"/>
    <lineage>
        <taxon>Bacteria</taxon>
        <taxon>Bacillati</taxon>
        <taxon>Bacillota</taxon>
        <taxon>Bacilli</taxon>
        <taxon>Lactobacillales</taxon>
        <taxon>Lactobacillaceae</taxon>
        <taxon>Secundilactobacillus</taxon>
    </lineage>
</organism>
<keyword evidence="1" id="KW-0732">Signal</keyword>
<feature type="chain" id="PRO_5039254517" description="Squalene cyclase C-terminal domain-containing protein" evidence="1">
    <location>
        <begin position="26"/>
        <end position="316"/>
    </location>
</feature>
<comment type="caution">
    <text evidence="2">The sequence shown here is derived from an EMBL/GenBank/DDBJ whole genome shotgun (WGS) entry which is preliminary data.</text>
</comment>
<protein>
    <recommendedName>
        <fullName evidence="4">Squalene cyclase C-terminal domain-containing protein</fullName>
    </recommendedName>
</protein>
<dbReference type="AlphaFoldDB" id="A0A0R2EWA6"/>
<dbReference type="Proteomes" id="UP000051442">
    <property type="component" value="Unassembled WGS sequence"/>
</dbReference>
<dbReference type="STRING" id="1423804.FD14_GL001555"/>
<evidence type="ECO:0000313" key="3">
    <source>
        <dbReference type="Proteomes" id="UP000051442"/>
    </source>
</evidence>
<accession>A0A0R2EWA6</accession>
<evidence type="ECO:0008006" key="4">
    <source>
        <dbReference type="Google" id="ProtNLM"/>
    </source>
</evidence>
<dbReference type="SUPFAM" id="SSF48239">
    <property type="entry name" value="Terpenoid cyclases/Protein prenyltransferases"/>
    <property type="match status" value="1"/>
</dbReference>
<dbReference type="EMBL" id="AYZM01000134">
    <property type="protein sequence ID" value="KRN19926.1"/>
    <property type="molecule type" value="Genomic_DNA"/>
</dbReference>
<dbReference type="InterPro" id="IPR008930">
    <property type="entry name" value="Terpenoid_cyclase/PrenylTrfase"/>
</dbReference>
<evidence type="ECO:0000256" key="1">
    <source>
        <dbReference type="SAM" id="SignalP"/>
    </source>
</evidence>
<keyword evidence="3" id="KW-1185">Reference proteome</keyword>
<dbReference type="Gene3D" id="1.50.10.20">
    <property type="match status" value="1"/>
</dbReference>
<proteinExistence type="predicted"/>
<evidence type="ECO:0000313" key="2">
    <source>
        <dbReference type="EMBL" id="KRN19926.1"/>
    </source>
</evidence>
<reference evidence="2 3" key="1">
    <citation type="journal article" date="2015" name="Genome Announc.">
        <title>Expanding the biotechnology potential of lactobacilli through comparative genomics of 213 strains and associated genera.</title>
        <authorList>
            <person name="Sun Z."/>
            <person name="Harris H.M."/>
            <person name="McCann A."/>
            <person name="Guo C."/>
            <person name="Argimon S."/>
            <person name="Zhang W."/>
            <person name="Yang X."/>
            <person name="Jeffery I.B."/>
            <person name="Cooney J.C."/>
            <person name="Kagawa T.F."/>
            <person name="Liu W."/>
            <person name="Song Y."/>
            <person name="Salvetti E."/>
            <person name="Wrobel A."/>
            <person name="Rasinkangas P."/>
            <person name="Parkhill J."/>
            <person name="Rea M.C."/>
            <person name="O'Sullivan O."/>
            <person name="Ritari J."/>
            <person name="Douillard F.P."/>
            <person name="Paul Ross R."/>
            <person name="Yang R."/>
            <person name="Briner A.E."/>
            <person name="Felis G.E."/>
            <person name="de Vos W.M."/>
            <person name="Barrangou R."/>
            <person name="Klaenhammer T.R."/>
            <person name="Caufield P.W."/>
            <person name="Cui Y."/>
            <person name="Zhang H."/>
            <person name="O'Toole P.W."/>
        </authorList>
    </citation>
    <scope>NUCLEOTIDE SEQUENCE [LARGE SCALE GENOMIC DNA]</scope>
    <source>
        <strain evidence="2 3">DSM 23365</strain>
    </source>
</reference>
<feature type="signal peptide" evidence="1">
    <location>
        <begin position="1"/>
        <end position="25"/>
    </location>
</feature>
<sequence length="316" mass="33380">MMMKGKQLVAKVLGITALALGGVFAISTATQTSAKAATSYTTAINKGASYIKTKTPKDQLDAWDAFAVKRSPKGMSSAAKKVFTKELALQFKHLGGHYAAVDYERTLMGAVSIGANPTKYRGVNLVSGIIKTAPKSNAGINAKIWGAIALSTKNYGSTANKTVKTLISQIVKAQNSQGGWALNGSASDVDITGMALIALSEHTSYTGVKTAIKKAESALTSKAYKKSTGDFVLSTAFTKKANADSNAMAIAGLSAAGVNPGTKAVNRLIKFQKSTGQFRWLLNSNTGALHMATQQSTYALEQYRAYKLHKGSIFKF</sequence>